<feature type="compositionally biased region" description="Basic and acidic residues" evidence="1">
    <location>
        <begin position="126"/>
        <end position="143"/>
    </location>
</feature>
<accession>A0A9N7Y9S2</accession>
<evidence type="ECO:0000313" key="2">
    <source>
        <dbReference type="EMBL" id="CAB1418082.1"/>
    </source>
</evidence>
<protein>
    <submittedName>
        <fullName evidence="2">Uncharacterized protein</fullName>
    </submittedName>
</protein>
<dbReference type="AlphaFoldDB" id="A0A9N7Y9S2"/>
<organism evidence="2 3">
    <name type="scientific">Pleuronectes platessa</name>
    <name type="common">European plaice</name>
    <dbReference type="NCBI Taxonomy" id="8262"/>
    <lineage>
        <taxon>Eukaryota</taxon>
        <taxon>Metazoa</taxon>
        <taxon>Chordata</taxon>
        <taxon>Craniata</taxon>
        <taxon>Vertebrata</taxon>
        <taxon>Euteleostomi</taxon>
        <taxon>Actinopterygii</taxon>
        <taxon>Neopterygii</taxon>
        <taxon>Teleostei</taxon>
        <taxon>Neoteleostei</taxon>
        <taxon>Acanthomorphata</taxon>
        <taxon>Carangaria</taxon>
        <taxon>Pleuronectiformes</taxon>
        <taxon>Pleuronectoidei</taxon>
        <taxon>Pleuronectidae</taxon>
        <taxon>Pleuronectes</taxon>
    </lineage>
</organism>
<dbReference type="Proteomes" id="UP001153269">
    <property type="component" value="Unassembled WGS sequence"/>
</dbReference>
<feature type="region of interest" description="Disordered" evidence="1">
    <location>
        <begin position="126"/>
        <end position="149"/>
    </location>
</feature>
<sequence length="149" mass="16315">MRVGARFPPVESHGSLQRHDSASVSVERKFRTIEGGVTELLLNWYNIGGHGRSIKSGKVDWSSSTGGRQRLSARLGSLAMCGVTNRQSSGVSIQGQKTEKYHFLSSTGFLHVTEAKVETQHGRLKCGEGEPAARRGQEVRMETQGEMTE</sequence>
<evidence type="ECO:0000313" key="3">
    <source>
        <dbReference type="Proteomes" id="UP001153269"/>
    </source>
</evidence>
<feature type="region of interest" description="Disordered" evidence="1">
    <location>
        <begin position="1"/>
        <end position="21"/>
    </location>
</feature>
<reference evidence="2" key="1">
    <citation type="submission" date="2020-03" db="EMBL/GenBank/DDBJ databases">
        <authorList>
            <person name="Weist P."/>
        </authorList>
    </citation>
    <scope>NUCLEOTIDE SEQUENCE</scope>
</reference>
<comment type="caution">
    <text evidence="2">The sequence shown here is derived from an EMBL/GenBank/DDBJ whole genome shotgun (WGS) entry which is preliminary data.</text>
</comment>
<keyword evidence="3" id="KW-1185">Reference proteome</keyword>
<evidence type="ECO:0000256" key="1">
    <source>
        <dbReference type="SAM" id="MobiDB-lite"/>
    </source>
</evidence>
<proteinExistence type="predicted"/>
<name>A0A9N7Y9S2_PLEPL</name>
<dbReference type="EMBL" id="CADEAL010000303">
    <property type="protein sequence ID" value="CAB1418082.1"/>
    <property type="molecule type" value="Genomic_DNA"/>
</dbReference>
<gene>
    <name evidence="2" type="ORF">PLEPLA_LOCUS5904</name>
</gene>